<gene>
    <name evidence="2" type="ORF">AM593_01287</name>
</gene>
<dbReference type="AlphaFoldDB" id="A0A3L5TW68"/>
<evidence type="ECO:0000313" key="2">
    <source>
        <dbReference type="EMBL" id="OPL33806.1"/>
    </source>
</evidence>
<keyword evidence="3" id="KW-1185">Reference proteome</keyword>
<proteinExistence type="predicted"/>
<accession>A0A3L5TW68</accession>
<feature type="chain" id="PRO_5018119731" evidence="1">
    <location>
        <begin position="24"/>
        <end position="171"/>
    </location>
</feature>
<keyword evidence="1" id="KW-0732">Signal</keyword>
<organism evidence="2 3">
    <name type="scientific">Mytilus galloprovincialis</name>
    <name type="common">Mediterranean mussel</name>
    <dbReference type="NCBI Taxonomy" id="29158"/>
    <lineage>
        <taxon>Eukaryota</taxon>
        <taxon>Metazoa</taxon>
        <taxon>Spiralia</taxon>
        <taxon>Lophotrochozoa</taxon>
        <taxon>Mollusca</taxon>
        <taxon>Bivalvia</taxon>
        <taxon>Autobranchia</taxon>
        <taxon>Pteriomorphia</taxon>
        <taxon>Mytilida</taxon>
        <taxon>Mytiloidea</taxon>
        <taxon>Mytilidae</taxon>
        <taxon>Mytilinae</taxon>
        <taxon>Mytilus</taxon>
    </lineage>
</organism>
<dbReference type="EMBL" id="KV581473">
    <property type="protein sequence ID" value="OPL33806.1"/>
    <property type="molecule type" value="Genomic_DNA"/>
</dbReference>
<name>A0A3L5TW68_MYTGA</name>
<reference evidence="2 3" key="1">
    <citation type="journal article" date="2016" name="PLoS ONE">
        <title>A First Insight into the Genome of the Filter-Feeder Mussel Mytilus galloprovincialis.</title>
        <authorList>
            <person name="Murgarella M."/>
            <person name="Puiu D."/>
            <person name="Novoa B."/>
            <person name="Figueras A."/>
            <person name="Posada D."/>
            <person name="Canchaya C."/>
        </authorList>
    </citation>
    <scope>NUCLEOTIDE SEQUENCE [LARGE SCALE GENOMIC DNA]</scope>
    <source>
        <tissue evidence="2">Muscle</tissue>
    </source>
</reference>
<feature type="signal peptide" evidence="1">
    <location>
        <begin position="1"/>
        <end position="23"/>
    </location>
</feature>
<protein>
    <submittedName>
        <fullName evidence="2">Uncharacterized protein</fullName>
    </submittedName>
</protein>
<sequence>LFLFIKDLLSILHARLHTNVVESWCVSMDNASVAKTTSGMAPTVFWKKLLNLYVSIIQSVRQHCFVYMAPVNVHRCTTGMEMYVYLKRNLMERVQIQKNVEANLCAMVVYVNVLLIYFGMEAHKSSMETFVVPLSHAQIIWNVEIRYVSVQNRSTGTTPNVPQVRLLFVYF</sequence>
<feature type="non-terminal residue" evidence="2">
    <location>
        <position position="1"/>
    </location>
</feature>
<feature type="non-terminal residue" evidence="2">
    <location>
        <position position="171"/>
    </location>
</feature>
<comment type="caution">
    <text evidence="2">The sequence shown here is derived from an EMBL/GenBank/DDBJ whole genome shotgun (WGS) entry which is preliminary data.</text>
</comment>
<evidence type="ECO:0000313" key="3">
    <source>
        <dbReference type="Proteomes" id="UP000266721"/>
    </source>
</evidence>
<dbReference type="Proteomes" id="UP000266721">
    <property type="component" value="Unassembled WGS sequence"/>
</dbReference>
<evidence type="ECO:0000256" key="1">
    <source>
        <dbReference type="SAM" id="SignalP"/>
    </source>
</evidence>